<dbReference type="InterPro" id="IPR051603">
    <property type="entry name" value="Zinc-ADH_QOR/CCCR"/>
</dbReference>
<dbReference type="InterPro" id="IPR013149">
    <property type="entry name" value="ADH-like_C"/>
</dbReference>
<dbReference type="SUPFAM" id="SSF51735">
    <property type="entry name" value="NAD(P)-binding Rossmann-fold domains"/>
    <property type="match status" value="1"/>
</dbReference>
<keyword evidence="4" id="KW-0521">NADP</keyword>
<dbReference type="PROSITE" id="PS01162">
    <property type="entry name" value="QOR_ZETA_CRYSTAL"/>
    <property type="match status" value="1"/>
</dbReference>
<dbReference type="GO" id="GO:0008270">
    <property type="term" value="F:zinc ion binding"/>
    <property type="evidence" value="ECO:0007669"/>
    <property type="project" value="InterPro"/>
</dbReference>
<evidence type="ECO:0000256" key="2">
    <source>
        <dbReference type="ARBA" id="ARBA00011881"/>
    </source>
</evidence>
<dbReference type="AlphaFoldDB" id="A0A6L6Q7N9"/>
<dbReference type="OrthoDB" id="9773078at2"/>
<proteinExistence type="predicted"/>
<evidence type="ECO:0000256" key="4">
    <source>
        <dbReference type="ARBA" id="ARBA00022857"/>
    </source>
</evidence>
<evidence type="ECO:0000256" key="1">
    <source>
        <dbReference type="ARBA" id="ARBA00004496"/>
    </source>
</evidence>
<keyword evidence="6" id="KW-0007">Acetylation</keyword>
<protein>
    <submittedName>
        <fullName evidence="8">Crotonyl-CoA carboxylase/reductase</fullName>
        <ecNumber evidence="8">1.3.1.85</ecNumber>
    </submittedName>
</protein>
<dbReference type="SMART" id="SM00829">
    <property type="entry name" value="PKS_ER"/>
    <property type="match status" value="1"/>
</dbReference>
<dbReference type="GO" id="GO:0003723">
    <property type="term" value="F:RNA binding"/>
    <property type="evidence" value="ECO:0007669"/>
    <property type="project" value="UniProtKB-KW"/>
</dbReference>
<keyword evidence="9" id="KW-1185">Reference proteome</keyword>
<dbReference type="InterPro" id="IPR020843">
    <property type="entry name" value="ER"/>
</dbReference>
<dbReference type="InterPro" id="IPR002364">
    <property type="entry name" value="Quin_OxRdtase/zeta-crystal_CS"/>
</dbReference>
<comment type="caution">
    <text evidence="8">The sequence shown here is derived from an EMBL/GenBank/DDBJ whole genome shotgun (WGS) entry which is preliminary data.</text>
</comment>
<comment type="subunit">
    <text evidence="2">Homotetramer.</text>
</comment>
<evidence type="ECO:0000313" key="9">
    <source>
        <dbReference type="Proteomes" id="UP000484015"/>
    </source>
</evidence>
<comment type="subcellular location">
    <subcellularLocation>
        <location evidence="1">Cytoplasm</location>
    </subcellularLocation>
</comment>
<dbReference type="Pfam" id="PF08240">
    <property type="entry name" value="ADH_N"/>
    <property type="match status" value="1"/>
</dbReference>
<dbReference type="GO" id="GO:0005737">
    <property type="term" value="C:cytoplasm"/>
    <property type="evidence" value="ECO:0007669"/>
    <property type="project" value="UniProtKB-SubCell"/>
</dbReference>
<dbReference type="InterPro" id="IPR011032">
    <property type="entry name" value="GroES-like_sf"/>
</dbReference>
<gene>
    <name evidence="8" type="primary">ccrA</name>
    <name evidence="8" type="ORF">GM668_24245</name>
</gene>
<accession>A0A6L6Q7N9</accession>
<feature type="domain" description="Enoyl reductase (ER)" evidence="7">
    <location>
        <begin position="36"/>
        <end position="402"/>
    </location>
</feature>
<dbReference type="SUPFAM" id="SSF50129">
    <property type="entry name" value="GroES-like"/>
    <property type="match status" value="1"/>
</dbReference>
<dbReference type="InterPro" id="IPR010085">
    <property type="entry name" value="Crot_CoA_red"/>
</dbReference>
<keyword evidence="3" id="KW-0963">Cytoplasm</keyword>
<dbReference type="PANTHER" id="PTHR44154">
    <property type="entry name" value="QUINONE OXIDOREDUCTASE"/>
    <property type="match status" value="1"/>
</dbReference>
<dbReference type="InterPro" id="IPR013154">
    <property type="entry name" value="ADH-like_N"/>
</dbReference>
<dbReference type="Proteomes" id="UP000484015">
    <property type="component" value="Unassembled WGS sequence"/>
</dbReference>
<evidence type="ECO:0000256" key="6">
    <source>
        <dbReference type="ARBA" id="ARBA00022990"/>
    </source>
</evidence>
<dbReference type="CDD" id="cd08246">
    <property type="entry name" value="crotonyl_coA_red"/>
    <property type="match status" value="1"/>
</dbReference>
<evidence type="ECO:0000256" key="5">
    <source>
        <dbReference type="ARBA" id="ARBA00022884"/>
    </source>
</evidence>
<evidence type="ECO:0000313" key="8">
    <source>
        <dbReference type="EMBL" id="MTW05192.1"/>
    </source>
</evidence>
<sequence length="420" mass="46161">MMKRDIYPIGEAPPLGEVPARMYACTARRERFGEPRTGMRVEAVPVPEIGDDEVLVYVMAAGVNYNMIWAAQGIPVDVIGLHQKAGHPEDFHIGGSDAAGIVYKVGANVTYPKVGDEVVIHCGTWDANCERVKSGVDPMFSPSFRIWGYDRNWGSFAQFTKVQAHQCLPRPQQLTWEQSAAYMLVGATAYRMLYGFAPNVVREGDPVLVWGGAGGLGSMAIQICRAAGAKPIAVVSSRDKFDYCMELGAVGCINRQDFSHWGMLPHWTDTEKFDKWSEGARAFGKAIWDILGEKRSPTIVFEHPGEQTLPTSLFACDTGGMVVTCAGTSGYNATVDVRYLWMRQKRLQGSHFANDEQAAGINALVAAGKVDPCLSRTFSFDEIAYAHQLMYENKHPHGNMAILIGARTPGLGRNIDNKEF</sequence>
<dbReference type="Gene3D" id="3.90.180.10">
    <property type="entry name" value="Medium-chain alcohol dehydrogenases, catalytic domain"/>
    <property type="match status" value="2"/>
</dbReference>
<keyword evidence="8" id="KW-0560">Oxidoreductase</keyword>
<dbReference type="Gene3D" id="3.40.50.720">
    <property type="entry name" value="NAD(P)-binding Rossmann-like Domain"/>
    <property type="match status" value="1"/>
</dbReference>
<dbReference type="NCBIfam" id="TIGR01751">
    <property type="entry name" value="crot-CoA-red"/>
    <property type="match status" value="1"/>
</dbReference>
<dbReference type="RefSeq" id="WP_155441543.1">
    <property type="nucleotide sequence ID" value="NZ_WNLA01000021.1"/>
</dbReference>
<keyword evidence="5" id="KW-0694">RNA-binding</keyword>
<organism evidence="8 9">
    <name type="scientific">Pseudoduganella ginsengisoli</name>
    <dbReference type="NCBI Taxonomy" id="1462440"/>
    <lineage>
        <taxon>Bacteria</taxon>
        <taxon>Pseudomonadati</taxon>
        <taxon>Pseudomonadota</taxon>
        <taxon>Betaproteobacteria</taxon>
        <taxon>Burkholderiales</taxon>
        <taxon>Oxalobacteraceae</taxon>
        <taxon>Telluria group</taxon>
        <taxon>Pseudoduganella</taxon>
    </lineage>
</organism>
<dbReference type="PANTHER" id="PTHR44154:SF1">
    <property type="entry name" value="QUINONE OXIDOREDUCTASE"/>
    <property type="match status" value="1"/>
</dbReference>
<dbReference type="EC" id="1.3.1.85" evidence="8"/>
<dbReference type="Pfam" id="PF00107">
    <property type="entry name" value="ADH_zinc_N"/>
    <property type="match status" value="1"/>
</dbReference>
<dbReference type="GO" id="GO:0043880">
    <property type="term" value="F:crotonyl-CoA reductase activity"/>
    <property type="evidence" value="ECO:0007669"/>
    <property type="project" value="InterPro"/>
</dbReference>
<name>A0A6L6Q7N9_9BURK</name>
<evidence type="ECO:0000259" key="7">
    <source>
        <dbReference type="SMART" id="SM00829"/>
    </source>
</evidence>
<dbReference type="InterPro" id="IPR036291">
    <property type="entry name" value="NAD(P)-bd_dom_sf"/>
</dbReference>
<evidence type="ECO:0000256" key="3">
    <source>
        <dbReference type="ARBA" id="ARBA00022490"/>
    </source>
</evidence>
<reference evidence="8 9" key="1">
    <citation type="submission" date="2019-11" db="EMBL/GenBank/DDBJ databases">
        <title>Type strains purchased from KCTC, JCM and DSMZ.</title>
        <authorList>
            <person name="Lu H."/>
        </authorList>
    </citation>
    <scope>NUCLEOTIDE SEQUENCE [LARGE SCALE GENOMIC DNA]</scope>
    <source>
        <strain evidence="8 9">KCTC 42409</strain>
    </source>
</reference>
<dbReference type="EMBL" id="WNLA01000021">
    <property type="protein sequence ID" value="MTW05192.1"/>
    <property type="molecule type" value="Genomic_DNA"/>
</dbReference>